<evidence type="ECO:0008006" key="4">
    <source>
        <dbReference type="Google" id="ProtNLM"/>
    </source>
</evidence>
<comment type="caution">
    <text evidence="2">The sequence shown here is derived from an EMBL/GenBank/DDBJ whole genome shotgun (WGS) entry which is preliminary data.</text>
</comment>
<evidence type="ECO:0000256" key="1">
    <source>
        <dbReference type="ARBA" id="ARBA00009003"/>
    </source>
</evidence>
<keyword evidence="3" id="KW-1185">Reference proteome</keyword>
<sequence length="623" mass="71173">MSPIVDPKDKKSYQQDSRHEILPPFVSGSYFTVSRDVVSLLTFPGPRLFTKHEDQDIGVWLYSYGIKPIHDRRIQEWDVCENDLIAKRFGDGFKPRESMRPMYHNVIERKPLCTGYRQEMCAPCYPCTGRTGHWKENGLYCDSVRGITLRKDNTDLETSLSFDIKDKLPSITSSQEWIIPGLLSETSSIFSDSEDWVRLHWTHWDKDQSAWQQRNTHALESLFIHSPDAVVVFISNTLSPSFFSHFTQQGYQIHIISYSKDSLLRHHWFVDSGTEEWLRRWDEWSQKGKYFSNHLKDYIRMIVMYKYGGLYMDLNAFWLRAPGDRIAEFIGSDISDNDDDLAWSLDEKNTFLTTHVMRFQRGRSMFKSIAVSAFTPSTYDPDCHSCGSTKGFTSYAKPRRISLEKNGVRILPREALYPYTEKEGAAILEMTGKAIEDVLRLEEKSLCLYLHDGASSHKPAAAGSILSEASRIWSLDLLSRTHPQGSWIQGPKTFYIRVPAAQSQPRSQDTLLGKEPGLFRGVDSIFVRGDGELVGQPVFKQANILLSVEEGLISMDSTAAGSKKIEMDLGSSVNLAQINLALSKMKYIPPTSRTWTGADRAHVRVEFGSMRQELDIPILRRTI</sequence>
<dbReference type="SUPFAM" id="SSF53448">
    <property type="entry name" value="Nucleotide-diphospho-sugar transferases"/>
    <property type="match status" value="1"/>
</dbReference>
<dbReference type="InterPro" id="IPR029044">
    <property type="entry name" value="Nucleotide-diphossugar_trans"/>
</dbReference>
<dbReference type="PANTHER" id="PTHR47213:SF1">
    <property type="entry name" value="OS07G0567300 PROTEIN"/>
    <property type="match status" value="1"/>
</dbReference>
<dbReference type="EMBL" id="JAABOA010001883">
    <property type="protein sequence ID" value="KAF9580729.1"/>
    <property type="molecule type" value="Genomic_DNA"/>
</dbReference>
<dbReference type="InterPro" id="IPR044789">
    <property type="entry name" value="Put_A1-4-GlycosylTfrase_plant"/>
</dbReference>
<protein>
    <recommendedName>
        <fullName evidence="4">Alpha 1,4-glycosyltransferase domain-containing protein</fullName>
    </recommendedName>
</protein>
<dbReference type="Proteomes" id="UP000780801">
    <property type="component" value="Unassembled WGS sequence"/>
</dbReference>
<dbReference type="Gene3D" id="3.90.550.20">
    <property type="match status" value="1"/>
</dbReference>
<organism evidence="2 3">
    <name type="scientific">Lunasporangiospora selenospora</name>
    <dbReference type="NCBI Taxonomy" id="979761"/>
    <lineage>
        <taxon>Eukaryota</taxon>
        <taxon>Fungi</taxon>
        <taxon>Fungi incertae sedis</taxon>
        <taxon>Mucoromycota</taxon>
        <taxon>Mortierellomycotina</taxon>
        <taxon>Mortierellomycetes</taxon>
        <taxon>Mortierellales</taxon>
        <taxon>Mortierellaceae</taxon>
        <taxon>Lunasporangiospora</taxon>
    </lineage>
</organism>
<dbReference type="Pfam" id="PF04488">
    <property type="entry name" value="Gly_transf_sug"/>
    <property type="match status" value="1"/>
</dbReference>
<dbReference type="OrthoDB" id="2139606at2759"/>
<dbReference type="AlphaFoldDB" id="A0A9P6FSR7"/>
<proteinExistence type="inferred from homology"/>
<evidence type="ECO:0000313" key="2">
    <source>
        <dbReference type="EMBL" id="KAF9580729.1"/>
    </source>
</evidence>
<evidence type="ECO:0000313" key="3">
    <source>
        <dbReference type="Proteomes" id="UP000780801"/>
    </source>
</evidence>
<name>A0A9P6FSR7_9FUNG</name>
<accession>A0A9P6FSR7</accession>
<comment type="similarity">
    <text evidence="1">Belongs to the glycosyltransferase 32 family.</text>
</comment>
<gene>
    <name evidence="2" type="ORF">BGW38_002503</name>
</gene>
<dbReference type="PANTHER" id="PTHR47213">
    <property type="entry name" value="OS07G0567300 PROTEIN"/>
    <property type="match status" value="1"/>
</dbReference>
<dbReference type="InterPro" id="IPR007577">
    <property type="entry name" value="GlycoTrfase_DXD_sugar-bd_CS"/>
</dbReference>
<reference evidence="2" key="1">
    <citation type="journal article" date="2020" name="Fungal Divers.">
        <title>Resolving the Mortierellaceae phylogeny through synthesis of multi-gene phylogenetics and phylogenomics.</title>
        <authorList>
            <person name="Vandepol N."/>
            <person name="Liber J."/>
            <person name="Desiro A."/>
            <person name="Na H."/>
            <person name="Kennedy M."/>
            <person name="Barry K."/>
            <person name="Grigoriev I.V."/>
            <person name="Miller A.N."/>
            <person name="O'Donnell K."/>
            <person name="Stajich J.E."/>
            <person name="Bonito G."/>
        </authorList>
    </citation>
    <scope>NUCLEOTIDE SEQUENCE</scope>
    <source>
        <strain evidence="2">KOD1015</strain>
    </source>
</reference>